<comment type="caution">
    <text evidence="3">The sequence shown here is derived from an EMBL/GenBank/DDBJ whole genome shotgun (WGS) entry which is preliminary data.</text>
</comment>
<dbReference type="Proteomes" id="UP000318695">
    <property type="component" value="Unassembled WGS sequence"/>
</dbReference>
<name>A0A502JGU6_HAEHA</name>
<keyword evidence="3" id="KW-0808">Transferase</keyword>
<dbReference type="PANTHER" id="PTHR30576:SF8">
    <property type="entry name" value="UNDECAPRENYL-PHOSPHATE GALACTOSE PHOSPHOTRANSFERASE"/>
    <property type="match status" value="1"/>
</dbReference>
<evidence type="ECO:0000256" key="1">
    <source>
        <dbReference type="ARBA" id="ARBA00006464"/>
    </source>
</evidence>
<proteinExistence type="inferred from homology"/>
<feature type="domain" description="Bacterial sugar transferase" evidence="2">
    <location>
        <begin position="3"/>
        <end position="177"/>
    </location>
</feature>
<reference evidence="3 4" key="1">
    <citation type="submission" date="2019-01" db="EMBL/GenBank/DDBJ databases">
        <title>Comparative genomic analysis identifies haemin-independent Haemophilus haemolyticus: a formal re-classification of Haemophilus intermedius.</title>
        <authorList>
            <person name="Harris T.M."/>
            <person name="Price E.P."/>
            <person name="Sarovich D.S."/>
            <person name="Norskov-Lauritsen N."/>
            <person name="Beissbarth J."/>
            <person name="Chang A.B."/>
            <person name="Smith-Vaughan H.C."/>
        </authorList>
    </citation>
    <scope>NUCLEOTIDE SEQUENCE [LARGE SCALE GENOMIC DNA]</scope>
    <source>
        <strain evidence="3 4">CCUG 30218</strain>
    </source>
</reference>
<dbReference type="GO" id="GO:0016780">
    <property type="term" value="F:phosphotransferase activity, for other substituted phosphate groups"/>
    <property type="evidence" value="ECO:0007669"/>
    <property type="project" value="TreeGrafter"/>
</dbReference>
<dbReference type="EMBL" id="SDPI01000037">
    <property type="protein sequence ID" value="TPG98557.1"/>
    <property type="molecule type" value="Genomic_DNA"/>
</dbReference>
<evidence type="ECO:0000313" key="3">
    <source>
        <dbReference type="EMBL" id="TPG98557.1"/>
    </source>
</evidence>
<dbReference type="RefSeq" id="WP_140578456.1">
    <property type="nucleotide sequence ID" value="NZ_SDPI01000037.1"/>
</dbReference>
<dbReference type="Pfam" id="PF02397">
    <property type="entry name" value="Bac_transf"/>
    <property type="match status" value="1"/>
</dbReference>
<sequence length="198" mass="22837">MIKRLFDIIASSIALVLLSPIYLLVAYKVKKNLGSPVLFKQIRPGLNGKPFEMIKFRTMRDAIDKNGELLPDAERLTPFGKMLRSTSLDELPELWNVLKGDMSLVGPRPLLMEYLPLYTKEQAKRHNVKPGITGYAQVNGRNAISWEQKFELDTWYVENRSFWLDIQILFKTIYKVIIRDGITENGEVTMTLFRGTKK</sequence>
<dbReference type="InterPro" id="IPR003362">
    <property type="entry name" value="Bact_transf"/>
</dbReference>
<organism evidence="3 4">
    <name type="scientific">Haemophilus haemolyticus</name>
    <dbReference type="NCBI Taxonomy" id="726"/>
    <lineage>
        <taxon>Bacteria</taxon>
        <taxon>Pseudomonadati</taxon>
        <taxon>Pseudomonadota</taxon>
        <taxon>Gammaproteobacteria</taxon>
        <taxon>Pasteurellales</taxon>
        <taxon>Pasteurellaceae</taxon>
        <taxon>Haemophilus</taxon>
    </lineage>
</organism>
<evidence type="ECO:0000313" key="4">
    <source>
        <dbReference type="Proteomes" id="UP000318695"/>
    </source>
</evidence>
<comment type="similarity">
    <text evidence="1">Belongs to the bacterial sugar transferase family.</text>
</comment>
<protein>
    <submittedName>
        <fullName evidence="3">Sugar transferase</fullName>
    </submittedName>
</protein>
<dbReference type="AlphaFoldDB" id="A0A502JGU6"/>
<dbReference type="PANTHER" id="PTHR30576">
    <property type="entry name" value="COLANIC BIOSYNTHESIS UDP-GLUCOSE LIPID CARRIER TRANSFERASE"/>
    <property type="match status" value="1"/>
</dbReference>
<accession>A0A502JGU6</accession>
<evidence type="ECO:0000259" key="2">
    <source>
        <dbReference type="Pfam" id="PF02397"/>
    </source>
</evidence>
<gene>
    <name evidence="3" type="ORF">EUX54_07590</name>
</gene>